<sequence>MFFKYISGSLCKQSPHTALEYLFLLSTPFFSGTRHPKHVSDFTANFINPPLIGSSAFSYAAAPLVALVITYATRSPNCGADPASRFLILSASSTCACFPA</sequence>
<organism evidence="1 2">
    <name type="scientific">Smittium mucronatum</name>
    <dbReference type="NCBI Taxonomy" id="133383"/>
    <lineage>
        <taxon>Eukaryota</taxon>
        <taxon>Fungi</taxon>
        <taxon>Fungi incertae sedis</taxon>
        <taxon>Zoopagomycota</taxon>
        <taxon>Kickxellomycotina</taxon>
        <taxon>Harpellomycetes</taxon>
        <taxon>Harpellales</taxon>
        <taxon>Legeriomycetaceae</taxon>
        <taxon>Smittium</taxon>
    </lineage>
</organism>
<comment type="caution">
    <text evidence="1">The sequence shown here is derived from an EMBL/GenBank/DDBJ whole genome shotgun (WGS) entry which is preliminary data.</text>
</comment>
<evidence type="ECO:0000313" key="1">
    <source>
        <dbReference type="EMBL" id="OLY82997.1"/>
    </source>
</evidence>
<proteinExistence type="predicted"/>
<name>A0A1R0H1H3_9FUNG</name>
<accession>A0A1R0H1H3</accession>
<dbReference type="EMBL" id="LSSL01001130">
    <property type="protein sequence ID" value="OLY82997.1"/>
    <property type="molecule type" value="Genomic_DNA"/>
</dbReference>
<evidence type="ECO:0000313" key="2">
    <source>
        <dbReference type="Proteomes" id="UP000187455"/>
    </source>
</evidence>
<dbReference type="Proteomes" id="UP000187455">
    <property type="component" value="Unassembled WGS sequence"/>
</dbReference>
<protein>
    <submittedName>
        <fullName evidence="1">Uncharacterized protein</fullName>
    </submittedName>
</protein>
<gene>
    <name evidence="1" type="ORF">AYI68_g2875</name>
</gene>
<keyword evidence="2" id="KW-1185">Reference proteome</keyword>
<reference evidence="1 2" key="1">
    <citation type="journal article" date="2016" name="Mol. Biol. Evol.">
        <title>Genome-Wide Survey of Gut Fungi (Harpellales) Reveals the First Horizontally Transferred Ubiquitin Gene from a Mosquito Host.</title>
        <authorList>
            <person name="Wang Y."/>
            <person name="White M.M."/>
            <person name="Kvist S."/>
            <person name="Moncalvo J.M."/>
        </authorList>
    </citation>
    <scope>NUCLEOTIDE SEQUENCE [LARGE SCALE GENOMIC DNA]</scope>
    <source>
        <strain evidence="1 2">ALG-7-W6</strain>
    </source>
</reference>
<dbReference type="AlphaFoldDB" id="A0A1R0H1H3"/>